<reference evidence="1" key="1">
    <citation type="submission" date="2022-11" db="EMBL/GenBank/DDBJ databases">
        <title>Draft genome sequences of strains of Pseudomonas imrae sp. nov.</title>
        <authorList>
            <person name="Salva Serra F."/>
            <person name="Nimje P."/>
            <person name="Moore E.R.B."/>
            <person name="Marathe N.P."/>
        </authorList>
    </citation>
    <scope>NUCLEOTIDE SEQUENCE</scope>
    <source>
        <strain evidence="1">15FMM2</strain>
    </source>
</reference>
<comment type="caution">
    <text evidence="1">The sequence shown here is derived from an EMBL/GenBank/DDBJ whole genome shotgun (WGS) entry which is preliminary data.</text>
</comment>
<protein>
    <submittedName>
        <fullName evidence="1">DUF1652 domain-containing protein</fullName>
    </submittedName>
</protein>
<evidence type="ECO:0000313" key="2">
    <source>
        <dbReference type="Proteomes" id="UP001637618"/>
    </source>
</evidence>
<name>A0ACC7PNT3_9PSED</name>
<evidence type="ECO:0000313" key="1">
    <source>
        <dbReference type="EMBL" id="MFO2480367.1"/>
    </source>
</evidence>
<proteinExistence type="predicted"/>
<sequence>MNNLGLSILELRCLIEKAFLPDRCICECPDGKTLHLELSSFAQPTVPTWVTSIPISDLDSFRVVADLIAKARYELTCAHAQPAARQPASRY</sequence>
<organism evidence="1 2">
    <name type="scientific">Pseudomonas imrae</name>
    <dbReference type="NCBI Taxonomy" id="2992837"/>
    <lineage>
        <taxon>Bacteria</taxon>
        <taxon>Pseudomonadati</taxon>
        <taxon>Pseudomonadota</taxon>
        <taxon>Gammaproteobacteria</taxon>
        <taxon>Pseudomonadales</taxon>
        <taxon>Pseudomonadaceae</taxon>
        <taxon>Pseudomonas</taxon>
    </lineage>
</organism>
<dbReference type="Proteomes" id="UP001637618">
    <property type="component" value="Unassembled WGS sequence"/>
</dbReference>
<dbReference type="EMBL" id="JAPEQY010000024">
    <property type="protein sequence ID" value="MFO2480367.1"/>
    <property type="molecule type" value="Genomic_DNA"/>
</dbReference>
<keyword evidence="2" id="KW-1185">Reference proteome</keyword>
<accession>A0ACC7PNT3</accession>
<gene>
    <name evidence="1" type="ORF">OOJ96_23590</name>
</gene>